<accession>A0A1C5JFT6</accession>
<proteinExistence type="predicted"/>
<dbReference type="EMBL" id="LT607754">
    <property type="protein sequence ID" value="SCG69420.1"/>
    <property type="molecule type" value="Genomic_DNA"/>
</dbReference>
<gene>
    <name evidence="1" type="ORF">GA0070613_4603</name>
</gene>
<sequence length="33" mass="3881">MPMIRKVSRLELDARFVSIFRSRTSMWMPAPLG</sequence>
<keyword evidence="2" id="KW-1185">Reference proteome</keyword>
<evidence type="ECO:0000313" key="1">
    <source>
        <dbReference type="EMBL" id="SCG69420.1"/>
    </source>
</evidence>
<dbReference type="AlphaFoldDB" id="A0A1C5JFT6"/>
<protein>
    <submittedName>
        <fullName evidence="1">Uncharacterized protein</fullName>
    </submittedName>
</protein>
<organism evidence="1 2">
    <name type="scientific">Micromonospora inositola</name>
    <dbReference type="NCBI Taxonomy" id="47865"/>
    <lineage>
        <taxon>Bacteria</taxon>
        <taxon>Bacillati</taxon>
        <taxon>Actinomycetota</taxon>
        <taxon>Actinomycetes</taxon>
        <taxon>Micromonosporales</taxon>
        <taxon>Micromonosporaceae</taxon>
        <taxon>Micromonospora</taxon>
    </lineage>
</organism>
<reference evidence="2" key="1">
    <citation type="submission" date="2016-06" db="EMBL/GenBank/DDBJ databases">
        <authorList>
            <person name="Varghese N."/>
            <person name="Submissions Spin"/>
        </authorList>
    </citation>
    <scope>NUCLEOTIDE SEQUENCE [LARGE SCALE GENOMIC DNA]</scope>
    <source>
        <strain evidence="2">DSM 43819</strain>
    </source>
</reference>
<dbReference type="Proteomes" id="UP000198221">
    <property type="component" value="Chromosome I"/>
</dbReference>
<name>A0A1C5JFT6_9ACTN</name>
<evidence type="ECO:0000313" key="2">
    <source>
        <dbReference type="Proteomes" id="UP000198221"/>
    </source>
</evidence>